<sequence length="133" mass="14147">MAAGLGGTGEIDEIDPRVSRQIVADLRAFAGNGIQDSIRQTGLTEHFSQTQGADGPLRRRLHDAGIASDQSGSNLGYRQVDRVIERGDGQYRTDGRSRDNGQFVHGSAGEFVAGDGFTLNVLTGVGGKADKFR</sequence>
<proteinExistence type="predicted"/>
<name>A0A645HBP5_9ZZZZ</name>
<organism evidence="1">
    <name type="scientific">bioreactor metagenome</name>
    <dbReference type="NCBI Taxonomy" id="1076179"/>
    <lineage>
        <taxon>unclassified sequences</taxon>
        <taxon>metagenomes</taxon>
        <taxon>ecological metagenomes</taxon>
    </lineage>
</organism>
<dbReference type="AlphaFoldDB" id="A0A645HBP5"/>
<dbReference type="EMBL" id="VSSQ01089205">
    <property type="protein sequence ID" value="MPN35549.1"/>
    <property type="molecule type" value="Genomic_DNA"/>
</dbReference>
<protein>
    <submittedName>
        <fullName evidence="1">Uncharacterized protein</fullName>
    </submittedName>
</protein>
<comment type="caution">
    <text evidence="1">The sequence shown here is derived from an EMBL/GenBank/DDBJ whole genome shotgun (WGS) entry which is preliminary data.</text>
</comment>
<accession>A0A645HBP5</accession>
<gene>
    <name evidence="1" type="ORF">SDC9_183047</name>
</gene>
<evidence type="ECO:0000313" key="1">
    <source>
        <dbReference type="EMBL" id="MPN35549.1"/>
    </source>
</evidence>
<reference evidence="1" key="1">
    <citation type="submission" date="2019-08" db="EMBL/GenBank/DDBJ databases">
        <authorList>
            <person name="Kucharzyk K."/>
            <person name="Murdoch R.W."/>
            <person name="Higgins S."/>
            <person name="Loffler F."/>
        </authorList>
    </citation>
    <scope>NUCLEOTIDE SEQUENCE</scope>
</reference>